<evidence type="ECO:0000256" key="6">
    <source>
        <dbReference type="ARBA" id="ARBA00022825"/>
    </source>
</evidence>
<reference evidence="12" key="3">
    <citation type="submission" date="2019-08" db="EMBL/GenBank/DDBJ databases">
        <authorList>
            <consortium name="Photinus pyralis genome working group"/>
            <person name="Fallon T.R."/>
            <person name="Sander Lower S.E."/>
            <person name="Weng J.-K."/>
        </authorList>
    </citation>
    <scope>NUCLEOTIDE SEQUENCE</scope>
    <source>
        <strain evidence="12">1611_PpyrPB1</strain>
        <tissue evidence="12">Whole body</tissue>
    </source>
</reference>
<proteinExistence type="predicted"/>
<dbReference type="CDD" id="cd00190">
    <property type="entry name" value="Tryp_SPc"/>
    <property type="match status" value="1"/>
</dbReference>
<dbReference type="GO" id="GO:0006508">
    <property type="term" value="P:proteolysis"/>
    <property type="evidence" value="ECO:0007669"/>
    <property type="project" value="UniProtKB-KW"/>
</dbReference>
<evidence type="ECO:0000313" key="11">
    <source>
        <dbReference type="EMBL" id="JAV55835.1"/>
    </source>
</evidence>
<evidence type="ECO:0000256" key="2">
    <source>
        <dbReference type="ARBA" id="ARBA00022525"/>
    </source>
</evidence>
<dbReference type="PANTHER" id="PTHR24260:SF143">
    <property type="entry name" value="SERINE PROTEASE GD-LIKE PROTEIN"/>
    <property type="match status" value="1"/>
</dbReference>
<dbReference type="Gene3D" id="2.40.10.10">
    <property type="entry name" value="Trypsin-like serine proteases"/>
    <property type="match status" value="1"/>
</dbReference>
<comment type="subcellular location">
    <subcellularLocation>
        <location evidence="1">Secreted</location>
    </subcellularLocation>
</comment>
<feature type="domain" description="Peptidase S1" evidence="10">
    <location>
        <begin position="185"/>
        <end position="431"/>
    </location>
</feature>
<feature type="chain" id="PRO_5033289506" description="Peptidase S1 domain-containing protein" evidence="9">
    <location>
        <begin position="28"/>
        <end position="431"/>
    </location>
</feature>
<organism evidence="11">
    <name type="scientific">Photinus pyralis</name>
    <name type="common">Common eastern firefly</name>
    <name type="synonym">Lampyris pyralis</name>
    <dbReference type="NCBI Taxonomy" id="7054"/>
    <lineage>
        <taxon>Eukaryota</taxon>
        <taxon>Metazoa</taxon>
        <taxon>Ecdysozoa</taxon>
        <taxon>Arthropoda</taxon>
        <taxon>Hexapoda</taxon>
        <taxon>Insecta</taxon>
        <taxon>Pterygota</taxon>
        <taxon>Neoptera</taxon>
        <taxon>Endopterygota</taxon>
        <taxon>Coleoptera</taxon>
        <taxon>Polyphaga</taxon>
        <taxon>Elateriformia</taxon>
        <taxon>Elateroidea</taxon>
        <taxon>Lampyridae</taxon>
        <taxon>Lampyrinae</taxon>
        <taxon>Photinus</taxon>
    </lineage>
</organism>
<dbReference type="PANTHER" id="PTHR24260">
    <property type="match status" value="1"/>
</dbReference>
<evidence type="ECO:0000259" key="10">
    <source>
        <dbReference type="PROSITE" id="PS50240"/>
    </source>
</evidence>
<keyword evidence="8" id="KW-1015">Disulfide bond</keyword>
<dbReference type="InParanoid" id="A0A1Y1K831"/>
<dbReference type="InterPro" id="IPR018114">
    <property type="entry name" value="TRYPSIN_HIS"/>
</dbReference>
<dbReference type="FunFam" id="2.40.10.10:FF:000146">
    <property type="entry name" value="Serine protease 53"/>
    <property type="match status" value="1"/>
</dbReference>
<dbReference type="InterPro" id="IPR001314">
    <property type="entry name" value="Peptidase_S1A"/>
</dbReference>
<evidence type="ECO:0000256" key="3">
    <source>
        <dbReference type="ARBA" id="ARBA00022670"/>
    </source>
</evidence>
<keyword evidence="2" id="KW-0964">Secreted</keyword>
<dbReference type="OrthoDB" id="238681at2759"/>
<dbReference type="Pfam" id="PF00089">
    <property type="entry name" value="Trypsin"/>
    <property type="match status" value="1"/>
</dbReference>
<dbReference type="AlphaFoldDB" id="A0A1Y1K831"/>
<dbReference type="GO" id="GO:0005576">
    <property type="term" value="C:extracellular region"/>
    <property type="evidence" value="ECO:0007669"/>
    <property type="project" value="UniProtKB-SubCell"/>
</dbReference>
<sequence>MVHYHVDMAKSDITLFILCCILKLVHFQLIPSNPCPNIFRYQQTDGVVHGRVEFTNDGSGVYALSVNMSVAVFVSNDKNIRLHLLTSPNDVANGAPLVYNVYFPIENAIPKPTKIVFNNVVYCSSPPATLRPGGYVTNLWADTYLKITVTYTEAPKFPAPSFTTPRPFINYDECGVSNVKFRPLVTNGDEVLQGQFPWLAAIMYKVNGEFKYRCSGTLISKRHVITAGHCLQYGKVPLFSKDEVIVVLGITSLENWRSTGVLSGVESFKTHTDFKETSADVDFAVITLDTEVKFGENIRRACLWEESDDLDVIVGLEGTVAGWGSENPDEEYAKDLRSINLPIVSQAVCLRSDPGFKTIVSSRTFCAGSINGRGICTGDSGAGFLMLRSGRWALRGVTSLALKENVNCDLDNYSVFADVAKVKAWIRSMLA</sequence>
<keyword evidence="4 9" id="KW-0732">Signal</keyword>
<dbReference type="EMBL" id="GEZM01094183">
    <property type="protein sequence ID" value="JAV55835.1"/>
    <property type="molecule type" value="Transcribed_RNA"/>
</dbReference>
<reference evidence="11" key="1">
    <citation type="journal article" date="2016" name="Sci. Rep.">
        <title>Molecular characterization of firefly nuptial gifts: a multi-omics approach sheds light on postcopulatory sexual selection.</title>
        <authorList>
            <person name="Al-Wathiqui N."/>
            <person name="Fallon T.R."/>
            <person name="South A."/>
            <person name="Weng J.K."/>
            <person name="Lewis S.M."/>
        </authorList>
    </citation>
    <scope>NUCLEOTIDE SEQUENCE</scope>
</reference>
<dbReference type="InterPro" id="IPR051333">
    <property type="entry name" value="CLIP_Serine_Protease"/>
</dbReference>
<evidence type="ECO:0000256" key="8">
    <source>
        <dbReference type="ARBA" id="ARBA00023157"/>
    </source>
</evidence>
<dbReference type="InterPro" id="IPR031986">
    <property type="entry name" value="GD_N"/>
</dbReference>
<dbReference type="SMART" id="SM00020">
    <property type="entry name" value="Tryp_SPc"/>
    <property type="match status" value="1"/>
</dbReference>
<dbReference type="PROSITE" id="PS00134">
    <property type="entry name" value="TRYPSIN_HIS"/>
    <property type="match status" value="1"/>
</dbReference>
<dbReference type="EMBL" id="VVIM01000004">
    <property type="protein sequence ID" value="KAB0800510.1"/>
    <property type="molecule type" value="Genomic_DNA"/>
</dbReference>
<evidence type="ECO:0000256" key="5">
    <source>
        <dbReference type="ARBA" id="ARBA00022801"/>
    </source>
</evidence>
<dbReference type="GO" id="GO:0004252">
    <property type="term" value="F:serine-type endopeptidase activity"/>
    <property type="evidence" value="ECO:0007669"/>
    <property type="project" value="InterPro"/>
</dbReference>
<evidence type="ECO:0000313" key="12">
    <source>
        <dbReference type="EMBL" id="KAB0800510.1"/>
    </source>
</evidence>
<dbReference type="Proteomes" id="UP000327044">
    <property type="component" value="Unassembled WGS sequence"/>
</dbReference>
<evidence type="ECO:0000256" key="4">
    <source>
        <dbReference type="ARBA" id="ARBA00022729"/>
    </source>
</evidence>
<keyword evidence="6" id="KW-0720">Serine protease</keyword>
<dbReference type="PRINTS" id="PR00722">
    <property type="entry name" value="CHYMOTRYPSIN"/>
</dbReference>
<keyword evidence="7" id="KW-0865">Zymogen</keyword>
<dbReference type="Pfam" id="PF16030">
    <property type="entry name" value="GD_N"/>
    <property type="match status" value="1"/>
</dbReference>
<evidence type="ECO:0000256" key="9">
    <source>
        <dbReference type="SAM" id="SignalP"/>
    </source>
</evidence>
<evidence type="ECO:0000313" key="13">
    <source>
        <dbReference type="Proteomes" id="UP000327044"/>
    </source>
</evidence>
<dbReference type="PROSITE" id="PS50240">
    <property type="entry name" value="TRYPSIN_DOM"/>
    <property type="match status" value="1"/>
</dbReference>
<accession>A0A1Y1K831</accession>
<keyword evidence="3" id="KW-0645">Protease</keyword>
<dbReference type="InterPro" id="IPR043504">
    <property type="entry name" value="Peptidase_S1_PA_chymotrypsin"/>
</dbReference>
<keyword evidence="13" id="KW-1185">Reference proteome</keyword>
<evidence type="ECO:0000256" key="1">
    <source>
        <dbReference type="ARBA" id="ARBA00004613"/>
    </source>
</evidence>
<name>A0A1Y1K831_PHOPY</name>
<reference evidence="12 13" key="2">
    <citation type="journal article" date="2018" name="Elife">
        <title>Firefly genomes illuminate parallel origins of bioluminescence in beetles.</title>
        <authorList>
            <person name="Fallon T.R."/>
            <person name="Lower S.E."/>
            <person name="Chang C.H."/>
            <person name="Bessho-Uehara M."/>
            <person name="Martin G.J."/>
            <person name="Bewick A.J."/>
            <person name="Behringer M."/>
            <person name="Debat H.J."/>
            <person name="Wong I."/>
            <person name="Day J.C."/>
            <person name="Suvorov A."/>
            <person name="Silva C.J."/>
            <person name="Stanger-Hall K.F."/>
            <person name="Hall D.W."/>
            <person name="Schmitz R.J."/>
            <person name="Nelson D.R."/>
            <person name="Lewis S.M."/>
            <person name="Shigenobu S."/>
            <person name="Bybee S.M."/>
            <person name="Larracuente A.M."/>
            <person name="Oba Y."/>
            <person name="Weng J.K."/>
        </authorList>
    </citation>
    <scope>NUCLEOTIDE SEQUENCE [LARGE SCALE GENOMIC DNA]</scope>
    <source>
        <strain evidence="12">1611_PpyrPB1</strain>
        <tissue evidence="12">Whole body</tissue>
    </source>
</reference>
<protein>
    <recommendedName>
        <fullName evidence="10">Peptidase S1 domain-containing protein</fullName>
    </recommendedName>
</protein>
<dbReference type="InterPro" id="IPR009003">
    <property type="entry name" value="Peptidase_S1_PA"/>
</dbReference>
<evidence type="ECO:0000256" key="7">
    <source>
        <dbReference type="ARBA" id="ARBA00023145"/>
    </source>
</evidence>
<dbReference type="InterPro" id="IPR001254">
    <property type="entry name" value="Trypsin_dom"/>
</dbReference>
<keyword evidence="5" id="KW-0378">Hydrolase</keyword>
<feature type="signal peptide" evidence="9">
    <location>
        <begin position="1"/>
        <end position="27"/>
    </location>
</feature>
<dbReference type="SUPFAM" id="SSF50494">
    <property type="entry name" value="Trypsin-like serine proteases"/>
    <property type="match status" value="1"/>
</dbReference>
<gene>
    <name evidence="12" type="ORF">PPYR_06250</name>
</gene>